<feature type="transmembrane region" description="Helical" evidence="1">
    <location>
        <begin position="224"/>
        <end position="243"/>
    </location>
</feature>
<feature type="transmembrane region" description="Helical" evidence="1">
    <location>
        <begin position="12"/>
        <end position="32"/>
    </location>
</feature>
<feature type="transmembrane region" description="Helical" evidence="1">
    <location>
        <begin position="263"/>
        <end position="283"/>
    </location>
</feature>
<dbReference type="Proteomes" id="UP001280591">
    <property type="component" value="Unassembled WGS sequence"/>
</dbReference>
<dbReference type="RefSeq" id="WP_320693050.1">
    <property type="nucleotide sequence ID" value="NZ_JAXHDP010000010.1"/>
</dbReference>
<feature type="transmembrane region" description="Helical" evidence="1">
    <location>
        <begin position="289"/>
        <end position="311"/>
    </location>
</feature>
<dbReference type="PANTHER" id="PTHR36840:SF1">
    <property type="entry name" value="BLL5714 PROTEIN"/>
    <property type="match status" value="1"/>
</dbReference>
<dbReference type="Pfam" id="PF06772">
    <property type="entry name" value="LtrA"/>
    <property type="match status" value="1"/>
</dbReference>
<keyword evidence="1" id="KW-1133">Transmembrane helix</keyword>
<feature type="transmembrane region" description="Helical" evidence="1">
    <location>
        <begin position="348"/>
        <end position="369"/>
    </location>
</feature>
<dbReference type="PANTHER" id="PTHR36840">
    <property type="entry name" value="BLL5714 PROTEIN"/>
    <property type="match status" value="1"/>
</dbReference>
<proteinExistence type="predicted"/>
<dbReference type="EMBL" id="JAXHDP010000010">
    <property type="protein sequence ID" value="MDY4346676.1"/>
    <property type="molecule type" value="Genomic_DNA"/>
</dbReference>
<gene>
    <name evidence="2" type="ORF">SPC81_08730</name>
</gene>
<name>A0ABU5FY72_9STRE</name>
<dbReference type="InterPro" id="IPR010640">
    <property type="entry name" value="Low_temperature_requirement_A"/>
</dbReference>
<evidence type="ECO:0000313" key="2">
    <source>
        <dbReference type="EMBL" id="MDY4346676.1"/>
    </source>
</evidence>
<feature type="transmembrane region" description="Helical" evidence="1">
    <location>
        <begin position="44"/>
        <end position="61"/>
    </location>
</feature>
<feature type="transmembrane region" description="Helical" evidence="1">
    <location>
        <begin position="139"/>
        <end position="159"/>
    </location>
</feature>
<feature type="transmembrane region" description="Helical" evidence="1">
    <location>
        <begin position="323"/>
        <end position="342"/>
    </location>
</feature>
<feature type="transmembrane region" description="Helical" evidence="1">
    <location>
        <begin position="165"/>
        <end position="184"/>
    </location>
</feature>
<evidence type="ECO:0000313" key="3">
    <source>
        <dbReference type="Proteomes" id="UP001280591"/>
    </source>
</evidence>
<keyword evidence="1" id="KW-0472">Membrane</keyword>
<evidence type="ECO:0000256" key="1">
    <source>
        <dbReference type="SAM" id="Phobius"/>
    </source>
</evidence>
<keyword evidence="1" id="KW-0812">Transmembrane</keyword>
<reference evidence="2 3" key="1">
    <citation type="submission" date="2023-11" db="EMBL/GenBank/DDBJ databases">
        <title>Streptococcus wuxiensis sp. nov., Streptococcus jiangnanensis sp. nov., Streptococcus fermentans sp. nov., three novel members of the genus Streptococcus isolated from breast milk.</title>
        <authorList>
            <person name="Zhou Y."/>
            <person name="Yang B."/>
        </authorList>
    </citation>
    <scope>NUCLEOTIDE SEQUENCE [LARGE SCALE GENOMIC DNA]</scope>
    <source>
        <strain evidence="2 3">BJSWXB5TM5</strain>
    </source>
</reference>
<organism evidence="2 3">
    <name type="scientific">Streptococcus fermentans</name>
    <dbReference type="NCBI Taxonomy" id="3095082"/>
    <lineage>
        <taxon>Bacteria</taxon>
        <taxon>Bacillati</taxon>
        <taxon>Bacillota</taxon>
        <taxon>Bacilli</taxon>
        <taxon>Lactobacillales</taxon>
        <taxon>Streptococcaceae</taxon>
        <taxon>Streptococcus</taxon>
    </lineage>
</organism>
<comment type="caution">
    <text evidence="2">The sequence shown here is derived from an EMBL/GenBank/DDBJ whole genome shotgun (WGS) entry which is preliminary data.</text>
</comment>
<protein>
    <submittedName>
        <fullName evidence="2">Low temperature requirement protein A</fullName>
    </submittedName>
</protein>
<accession>A0ABU5FY72</accession>
<feature type="transmembrane region" description="Helical" evidence="1">
    <location>
        <begin position="101"/>
        <end position="118"/>
    </location>
</feature>
<sequence length="383" mass="44425">MTTLIKHKRVEFSELFYDLVFVFAISKATTLIDHLHNGILTWNSFLDFFMAVLVLTDSWMIQTIYTNRYGKNSLFNMVIMFIKMGILLFIANIMGPDWQQYFHYLCWAIGTLTLTLFFQYLVEFFRKSTDDVNRESIKGFLWITGLGSLGVYLAALLPLPIYVRVYIFFASILLTFIMPIILLSKDKHYQVNLPHLIERISLLVIITFGEMIMELANFFTIENFSIYSVLYFIIMLSLFLFYFGEFDHAIDEKSNQKGLFLIYSHYPIFIGLIMMTVSMSFLLNPEANHLFATIFSYIGFGLFQVAVLVNGPCNKHYLSYSKSYYCVQATLYLAALILSLIFASNPIIVVSITTILALAIATHFIYFYVTQNKKYSKSNWGLF</sequence>
<keyword evidence="3" id="KW-1185">Reference proteome</keyword>
<feature type="transmembrane region" description="Helical" evidence="1">
    <location>
        <begin position="196"/>
        <end position="218"/>
    </location>
</feature>
<feature type="transmembrane region" description="Helical" evidence="1">
    <location>
        <begin position="73"/>
        <end position="95"/>
    </location>
</feature>